<feature type="compositionally biased region" description="Basic and acidic residues" evidence="6">
    <location>
        <begin position="249"/>
        <end position="271"/>
    </location>
</feature>
<feature type="compositionally biased region" description="Basic and acidic residues" evidence="6">
    <location>
        <begin position="182"/>
        <end position="242"/>
    </location>
</feature>
<gene>
    <name evidence="8" type="ORF">G2W53_005586</name>
</gene>
<feature type="region of interest" description="Disordered" evidence="6">
    <location>
        <begin position="538"/>
        <end position="571"/>
    </location>
</feature>
<dbReference type="InterPro" id="IPR013809">
    <property type="entry name" value="ENTH"/>
</dbReference>
<dbReference type="SUPFAM" id="SSF48464">
    <property type="entry name" value="ENTH/VHS domain"/>
    <property type="match status" value="1"/>
</dbReference>
<feature type="domain" description="ENTH" evidence="7">
    <location>
        <begin position="18"/>
        <end position="150"/>
    </location>
</feature>
<evidence type="ECO:0000256" key="4">
    <source>
        <dbReference type="ARBA" id="ARBA00023034"/>
    </source>
</evidence>
<sequence>MKKVIGQTVRDLKREVNKKVLKVPGIEQKVLDATSNEPWGPHGTLLADIAQATRNYHEYQMIMAVIWKRINDTGKNWRHVYKALTVLEYLVAHGSERVIDEIREHAYQISTLSDFQYIDSSGRDQGNNVRRKSQSLVALVNDKEKIIEVRQKAAANREKFRSTSAGGMYRPGSYSGSGGYGDRYDDDRYGSRDEDRNGYGYGRERDYGYRDDDRYGRDGDRHGRDNEERYSRDGYRDDEYRGRSPNVEDYQHGSRSRSADRDRNYDDDGQHSSRGSSVRPEDRSLEARLERKLSEQNMGAPPSYEEAVGESRSPVHVERGGEASAASAPRGTSPSVSDNITQTSPPTASSPPVIDNTTPATAAVGIATSANQDVEAFDEFDPRGPTSAASATSNNVEMDLLGSLSESFSTNALALVPATSATTTPEVNANGSSAAPFAAAASGSNNINQPFEDPFGDSPFKAIPSTETAPPQPQTYQSFEPSQSSGLNPENVSSFGFGDSFSASGATSQPFSTSSQFLPQDLSTPQQETDILADILPPAPLPVMTSQENLSTTTSQPPAASFLSSTGQAAPQPFSVPTSQVMQQGFSAPTGQLGQQAFSAPMGQSVHSPFSAPTSQHPQPFSVPSGQPPHQPFSAQTGQPAQQGFTSPTDHSMQTPFSAHGGQPVQSGNLYGGFQSQAGSTSIPQSQNGQTSSGSFLQQGSTLPIPSQASQTPSGQDSQTNYFLQQGGTTAQSPFGPASQFNSGSFVAQQGTAAPLGSSITHQPHGVPGGKQNDVLGSLLGSTGVASPYAVSSSGSNAIVPLQSKDKFETKSTVWADTLNRGLVNLNISGPKINPLADIGIDFDAINRKEKRMEKPTTTTTTTTVTSTVTMGKAMGSGSGVGRAGVPMQPPTGFPPGSNVPGNYNSMMGTGGYGQQPYGGGYR</sequence>
<feature type="compositionally biased region" description="Polar residues" evidence="6">
    <location>
        <begin position="465"/>
        <end position="492"/>
    </location>
</feature>
<keyword evidence="9" id="KW-1185">Reference proteome</keyword>
<dbReference type="GO" id="GO:0005768">
    <property type="term" value="C:endosome"/>
    <property type="evidence" value="ECO:0007669"/>
    <property type="project" value="TreeGrafter"/>
</dbReference>
<reference evidence="8" key="1">
    <citation type="submission" date="2020-09" db="EMBL/GenBank/DDBJ databases">
        <title>Genome-Enabled Discovery of Anthraquinone Biosynthesis in Senna tora.</title>
        <authorList>
            <person name="Kang S.-H."/>
            <person name="Pandey R.P."/>
            <person name="Lee C.-M."/>
            <person name="Sim J.-S."/>
            <person name="Jeong J.-T."/>
            <person name="Choi B.-S."/>
            <person name="Jung M."/>
            <person name="Ginzburg D."/>
            <person name="Zhao K."/>
            <person name="Won S.Y."/>
            <person name="Oh T.-J."/>
            <person name="Yu Y."/>
            <person name="Kim N.-H."/>
            <person name="Lee O.R."/>
            <person name="Lee T.-H."/>
            <person name="Bashyal P."/>
            <person name="Kim T.-S."/>
            <person name="Lee W.-H."/>
            <person name="Kawkins C."/>
            <person name="Kim C.-K."/>
            <person name="Kim J.S."/>
            <person name="Ahn B.O."/>
            <person name="Rhee S.Y."/>
            <person name="Sohng J.K."/>
        </authorList>
    </citation>
    <scope>NUCLEOTIDE SEQUENCE</scope>
    <source>
        <tissue evidence="8">Leaf</tissue>
    </source>
</reference>
<dbReference type="FunFam" id="1.25.40.90:FF:000006">
    <property type="entry name" value="Clathrin interactor 1"/>
    <property type="match status" value="1"/>
</dbReference>
<comment type="subcellular location">
    <subcellularLocation>
        <location evidence="1">Cytoplasmic vesicle</location>
        <location evidence="1">Clathrin-coated vesicle</location>
    </subcellularLocation>
    <subcellularLocation>
        <location evidence="2">Golgi apparatus</location>
    </subcellularLocation>
</comment>
<feature type="region of interest" description="Disordered" evidence="6">
    <location>
        <begin position="591"/>
        <end position="722"/>
    </location>
</feature>
<keyword evidence="5" id="KW-0968">Cytoplasmic vesicle</keyword>
<dbReference type="GO" id="GO:0030125">
    <property type="term" value="C:clathrin vesicle coat"/>
    <property type="evidence" value="ECO:0007669"/>
    <property type="project" value="TreeGrafter"/>
</dbReference>
<feature type="compositionally biased region" description="Basic and acidic residues" evidence="6">
    <location>
        <begin position="279"/>
        <end position="294"/>
    </location>
</feature>
<name>A0A835CBW6_9FABA</name>
<evidence type="ECO:0000313" key="9">
    <source>
        <dbReference type="Proteomes" id="UP000634136"/>
    </source>
</evidence>
<feature type="compositionally biased region" description="Polar residues" evidence="6">
    <location>
        <begin position="544"/>
        <end position="571"/>
    </location>
</feature>
<feature type="compositionally biased region" description="Polar residues" evidence="6">
    <location>
        <begin position="330"/>
        <end position="340"/>
    </location>
</feature>
<evidence type="ECO:0000256" key="5">
    <source>
        <dbReference type="ARBA" id="ARBA00023329"/>
    </source>
</evidence>
<feature type="compositionally biased region" description="Polar residues" evidence="6">
    <location>
        <begin position="664"/>
        <end position="722"/>
    </location>
</feature>
<dbReference type="PROSITE" id="PS50942">
    <property type="entry name" value="ENTH"/>
    <property type="match status" value="1"/>
</dbReference>
<keyword evidence="4" id="KW-0333">Golgi apparatus</keyword>
<dbReference type="GO" id="GO:0005886">
    <property type="term" value="C:plasma membrane"/>
    <property type="evidence" value="ECO:0007669"/>
    <property type="project" value="TreeGrafter"/>
</dbReference>
<feature type="compositionally biased region" description="Polar residues" evidence="6">
    <location>
        <begin position="633"/>
        <end position="657"/>
    </location>
</feature>
<dbReference type="GO" id="GO:0030276">
    <property type="term" value="F:clathrin binding"/>
    <property type="evidence" value="ECO:0007669"/>
    <property type="project" value="TreeGrafter"/>
</dbReference>
<evidence type="ECO:0000256" key="6">
    <source>
        <dbReference type="SAM" id="MobiDB-lite"/>
    </source>
</evidence>
<feature type="region of interest" description="Disordered" evidence="6">
    <location>
        <begin position="444"/>
        <end position="526"/>
    </location>
</feature>
<dbReference type="PANTHER" id="PTHR12276:SF91">
    <property type="entry name" value="CLATHRIN INTERACTOR EPSIN 2-RELATED"/>
    <property type="match status" value="1"/>
</dbReference>
<dbReference type="PANTHER" id="PTHR12276">
    <property type="entry name" value="EPSIN/ENT-RELATED"/>
    <property type="match status" value="1"/>
</dbReference>
<proteinExistence type="inferred from homology"/>
<comment type="similarity">
    <text evidence="3">Belongs to the epsin family.</text>
</comment>
<protein>
    <submittedName>
        <fullName evidence="8">Clathrin interactor EPSIN 3-like isoform X1</fullName>
    </submittedName>
</protein>
<feature type="region of interest" description="Disordered" evidence="6">
    <location>
        <begin position="157"/>
        <end position="358"/>
    </location>
</feature>
<evidence type="ECO:0000256" key="3">
    <source>
        <dbReference type="ARBA" id="ARBA00010130"/>
    </source>
</evidence>
<accession>A0A835CBW6</accession>
<dbReference type="CDD" id="cd03571">
    <property type="entry name" value="ENTH"/>
    <property type="match status" value="1"/>
</dbReference>
<feature type="region of interest" description="Disordered" evidence="6">
    <location>
        <begin position="877"/>
        <end position="900"/>
    </location>
</feature>
<dbReference type="GO" id="GO:0005543">
    <property type="term" value="F:phospholipid binding"/>
    <property type="evidence" value="ECO:0007669"/>
    <property type="project" value="TreeGrafter"/>
</dbReference>
<dbReference type="SMART" id="SM00273">
    <property type="entry name" value="ENTH"/>
    <property type="match status" value="1"/>
</dbReference>
<dbReference type="Proteomes" id="UP000634136">
    <property type="component" value="Unassembled WGS sequence"/>
</dbReference>
<dbReference type="AlphaFoldDB" id="A0A835CBW6"/>
<feature type="compositionally biased region" description="Polar residues" evidence="6">
    <location>
        <begin position="509"/>
        <end position="526"/>
    </location>
</feature>
<comment type="caution">
    <text evidence="8">The sequence shown here is derived from an EMBL/GenBank/DDBJ whole genome shotgun (WGS) entry which is preliminary data.</text>
</comment>
<feature type="compositionally biased region" description="Low complexity" evidence="6">
    <location>
        <begin position="493"/>
        <end position="508"/>
    </location>
</feature>
<dbReference type="Gene3D" id="1.25.40.90">
    <property type="match status" value="1"/>
</dbReference>
<organism evidence="8 9">
    <name type="scientific">Senna tora</name>
    <dbReference type="NCBI Taxonomy" id="362788"/>
    <lineage>
        <taxon>Eukaryota</taxon>
        <taxon>Viridiplantae</taxon>
        <taxon>Streptophyta</taxon>
        <taxon>Embryophyta</taxon>
        <taxon>Tracheophyta</taxon>
        <taxon>Spermatophyta</taxon>
        <taxon>Magnoliopsida</taxon>
        <taxon>eudicotyledons</taxon>
        <taxon>Gunneridae</taxon>
        <taxon>Pentapetalae</taxon>
        <taxon>rosids</taxon>
        <taxon>fabids</taxon>
        <taxon>Fabales</taxon>
        <taxon>Fabaceae</taxon>
        <taxon>Caesalpinioideae</taxon>
        <taxon>Cassia clade</taxon>
        <taxon>Senna</taxon>
    </lineage>
</organism>
<evidence type="ECO:0000256" key="2">
    <source>
        <dbReference type="ARBA" id="ARBA00004555"/>
    </source>
</evidence>
<dbReference type="EMBL" id="JAAIUW010000003">
    <property type="protein sequence ID" value="KAF7837104.1"/>
    <property type="molecule type" value="Genomic_DNA"/>
</dbReference>
<evidence type="ECO:0000313" key="8">
    <source>
        <dbReference type="EMBL" id="KAF7837104.1"/>
    </source>
</evidence>
<dbReference type="GO" id="GO:0005794">
    <property type="term" value="C:Golgi apparatus"/>
    <property type="evidence" value="ECO:0007669"/>
    <property type="project" value="UniProtKB-SubCell"/>
</dbReference>
<evidence type="ECO:0000256" key="1">
    <source>
        <dbReference type="ARBA" id="ARBA00004132"/>
    </source>
</evidence>
<evidence type="ECO:0000259" key="7">
    <source>
        <dbReference type="PROSITE" id="PS50942"/>
    </source>
</evidence>
<feature type="compositionally biased region" description="Polar residues" evidence="6">
    <location>
        <begin position="605"/>
        <end position="625"/>
    </location>
</feature>
<feature type="region of interest" description="Disordered" evidence="6">
    <location>
        <begin position="756"/>
        <end position="775"/>
    </location>
</feature>
<dbReference type="Pfam" id="PF01417">
    <property type="entry name" value="ENTH"/>
    <property type="match status" value="1"/>
</dbReference>
<dbReference type="GO" id="GO:0006897">
    <property type="term" value="P:endocytosis"/>
    <property type="evidence" value="ECO:0007669"/>
    <property type="project" value="TreeGrafter"/>
</dbReference>
<feature type="compositionally biased region" description="Low complexity" evidence="6">
    <location>
        <begin position="341"/>
        <end position="352"/>
    </location>
</feature>
<dbReference type="InterPro" id="IPR008942">
    <property type="entry name" value="ENTH_VHS"/>
</dbReference>
<dbReference type="OrthoDB" id="4033880at2759"/>